<gene>
    <name evidence="2 4" type="primary">lapB</name>
    <name evidence="4" type="ORF">G3446_24245</name>
</gene>
<dbReference type="Gene3D" id="1.25.40.10">
    <property type="entry name" value="Tetratricopeptide repeat domain"/>
    <property type="match status" value="1"/>
</dbReference>
<dbReference type="Proteomes" id="UP000483379">
    <property type="component" value="Unassembled WGS sequence"/>
</dbReference>
<dbReference type="InterPro" id="IPR019734">
    <property type="entry name" value="TPR_rpt"/>
</dbReference>
<dbReference type="GO" id="GO:0008653">
    <property type="term" value="P:lipopolysaccharide metabolic process"/>
    <property type="evidence" value="ECO:0007669"/>
    <property type="project" value="InterPro"/>
</dbReference>
<dbReference type="NCBIfam" id="NF008757">
    <property type="entry name" value="PRK11788.1-5"/>
    <property type="match status" value="1"/>
</dbReference>
<dbReference type="AlphaFoldDB" id="A0A6M0K581"/>
<comment type="subcellular location">
    <subcellularLocation>
        <location evidence="2">Cell inner membrane</location>
        <topology evidence="2">Single-pass membrane protein</topology>
        <orientation evidence="2">Cytoplasmic side</orientation>
    </subcellularLocation>
</comment>
<dbReference type="Pfam" id="PF13432">
    <property type="entry name" value="TPR_16"/>
    <property type="match status" value="1"/>
</dbReference>
<keyword evidence="2" id="KW-0472">Membrane</keyword>
<keyword evidence="2" id="KW-0812">Transmembrane</keyword>
<feature type="binding site" evidence="2">
    <location>
        <position position="370"/>
    </location>
    <ligand>
        <name>Fe cation</name>
        <dbReference type="ChEBI" id="CHEBI:24875"/>
    </ligand>
</feature>
<keyword evidence="2" id="KW-0997">Cell inner membrane</keyword>
<dbReference type="Pfam" id="PF13176">
    <property type="entry name" value="TPR_7"/>
    <property type="match status" value="1"/>
</dbReference>
<evidence type="ECO:0000256" key="2">
    <source>
        <dbReference type="HAMAP-Rule" id="MF_00994"/>
    </source>
</evidence>
<comment type="function">
    <text evidence="2">Modulates cellular lipopolysaccharide (LPS) levels by regulating LpxC, which is involved in lipid A biosynthesis. May act by modulating the proteolytic activity of FtsH towards LpxC. May also coordinate assembly of proteins involved in LPS synthesis at the plasma membrane.</text>
</comment>
<dbReference type="SUPFAM" id="SSF48452">
    <property type="entry name" value="TPR-like"/>
    <property type="match status" value="1"/>
</dbReference>
<reference evidence="4 5" key="1">
    <citation type="submission" date="2020-02" db="EMBL/GenBank/DDBJ databases">
        <title>Genome sequences of Thiorhodococcus mannitoliphagus and Thiorhodococcus minor, purple sulfur photosynthetic bacteria in the gammaproteobacterial family, Chromatiaceae.</title>
        <authorList>
            <person name="Aviles F.A."/>
            <person name="Meyer T.E."/>
            <person name="Kyndt J.A."/>
        </authorList>
    </citation>
    <scope>NUCLEOTIDE SEQUENCE [LARGE SCALE GENOMIC DNA]</scope>
    <source>
        <strain evidence="4 5">DSM 11518</strain>
    </source>
</reference>
<keyword evidence="2" id="KW-0802">TPR repeat</keyword>
<keyword evidence="5" id="KW-1185">Reference proteome</keyword>
<keyword evidence="2" id="KW-1133">Transmembrane helix</keyword>
<keyword evidence="2" id="KW-1003">Cell membrane</keyword>
<dbReference type="InterPro" id="IPR011990">
    <property type="entry name" value="TPR-like_helical_dom_sf"/>
</dbReference>
<evidence type="ECO:0000259" key="3">
    <source>
        <dbReference type="Pfam" id="PF18073"/>
    </source>
</evidence>
<dbReference type="InterPro" id="IPR041166">
    <property type="entry name" value="Rubredoxin_2"/>
</dbReference>
<evidence type="ECO:0000313" key="5">
    <source>
        <dbReference type="Proteomes" id="UP000483379"/>
    </source>
</evidence>
<keyword evidence="1 2" id="KW-0479">Metal-binding</keyword>
<evidence type="ECO:0000313" key="4">
    <source>
        <dbReference type="EMBL" id="NEV64938.1"/>
    </source>
</evidence>
<proteinExistence type="inferred from homology"/>
<organism evidence="4 5">
    <name type="scientific">Thiorhodococcus minor</name>
    <dbReference type="NCBI Taxonomy" id="57489"/>
    <lineage>
        <taxon>Bacteria</taxon>
        <taxon>Pseudomonadati</taxon>
        <taxon>Pseudomonadota</taxon>
        <taxon>Gammaproteobacteria</taxon>
        <taxon>Chromatiales</taxon>
        <taxon>Chromatiaceae</taxon>
        <taxon>Thiorhodococcus</taxon>
    </lineage>
</organism>
<feature type="binding site" evidence="2">
    <location>
        <position position="359"/>
    </location>
    <ligand>
        <name>Fe cation</name>
        <dbReference type="ChEBI" id="CHEBI:24875"/>
    </ligand>
</feature>
<dbReference type="HAMAP" id="MF_00994">
    <property type="entry name" value="LPS_assembly_LapB"/>
    <property type="match status" value="1"/>
</dbReference>
<protein>
    <recommendedName>
        <fullName evidence="2">Lipopolysaccharide assembly protein B</fullName>
    </recommendedName>
</protein>
<dbReference type="EMBL" id="JAAIJQ010000125">
    <property type="protein sequence ID" value="NEV64938.1"/>
    <property type="molecule type" value="Genomic_DNA"/>
</dbReference>
<dbReference type="GO" id="GO:0009898">
    <property type="term" value="C:cytoplasmic side of plasma membrane"/>
    <property type="evidence" value="ECO:0007669"/>
    <property type="project" value="UniProtKB-UniRule"/>
</dbReference>
<dbReference type="GO" id="GO:0005506">
    <property type="term" value="F:iron ion binding"/>
    <property type="evidence" value="ECO:0007669"/>
    <property type="project" value="UniProtKB-UniRule"/>
</dbReference>
<dbReference type="InterPro" id="IPR030865">
    <property type="entry name" value="LapB"/>
</dbReference>
<name>A0A6M0K581_9GAMM</name>
<accession>A0A6M0K581</accession>
<keyword evidence="2" id="KW-0408">Iron</keyword>
<dbReference type="GO" id="GO:0046890">
    <property type="term" value="P:regulation of lipid biosynthetic process"/>
    <property type="evidence" value="ECO:0007669"/>
    <property type="project" value="UniProtKB-UniRule"/>
</dbReference>
<comment type="similarity">
    <text evidence="2">Belongs to the LapB family.</text>
</comment>
<sequence length="403" mass="45189">MIEALFLLLPVAAASGWWLARRELRSHAEGVGPTHPDFLRGLNYLLEEQPDKAIDTFLKLAEVDGETAETHLALGSLFRRRGEVERAIRLHQNLVERRNLSPELRGFALFELGQDYMRAGLLDRAEGLFLELVERGLHQQRALQALRDIYQQERDWMKCLEVAERLKTCCDQAMIVETAQYYCELAEDARRRGDAAGAQRQLGSAQQADPNCVRAMMLEGLMALEQGDAERALALFGRVADRGAAYVPEILPALIEAMRRLGYDDVLERLEALARRYASPPLMLSLCDLLAEERGPEAALDLLTGYLTRYADLAGLERLLELEAHRAPTDSPEGQRIHVAHGVARQLLARQPVYQCEKCGFQARALHWHCPSCKCWGTVLPVLPEEISCAAVESECPPESARV</sequence>
<dbReference type="Pfam" id="PF18073">
    <property type="entry name" value="Zn_ribbon_LapB"/>
    <property type="match status" value="1"/>
</dbReference>
<feature type="topological domain" description="Cytoplasmic" evidence="2">
    <location>
        <begin position="21"/>
        <end position="403"/>
    </location>
</feature>
<feature type="domain" description="LapB rubredoxin metal binding" evidence="3">
    <location>
        <begin position="354"/>
        <end position="379"/>
    </location>
</feature>
<feature type="binding site" evidence="2">
    <location>
        <position position="373"/>
    </location>
    <ligand>
        <name>Fe cation</name>
        <dbReference type="ChEBI" id="CHEBI:24875"/>
    </ligand>
</feature>
<feature type="binding site" evidence="2">
    <location>
        <position position="356"/>
    </location>
    <ligand>
        <name>Fe cation</name>
        <dbReference type="ChEBI" id="CHEBI:24875"/>
    </ligand>
</feature>
<comment type="caution">
    <text evidence="4">The sequence shown here is derived from an EMBL/GenBank/DDBJ whole genome shotgun (WGS) entry which is preliminary data.</text>
</comment>
<keyword evidence="2" id="KW-0677">Repeat</keyword>
<evidence type="ECO:0000256" key="1">
    <source>
        <dbReference type="ARBA" id="ARBA00022723"/>
    </source>
</evidence>
<dbReference type="RefSeq" id="WP_164456178.1">
    <property type="nucleotide sequence ID" value="NZ_JAAIJQ010000125.1"/>
</dbReference>